<dbReference type="InterPro" id="IPR028082">
    <property type="entry name" value="Peripla_BP_I"/>
</dbReference>
<dbReference type="EMBL" id="OCPC01000001">
    <property type="protein sequence ID" value="SOE10363.1"/>
    <property type="molecule type" value="Genomic_DNA"/>
</dbReference>
<dbReference type="Pfam" id="PF00356">
    <property type="entry name" value="LacI"/>
    <property type="match status" value="1"/>
</dbReference>
<evidence type="ECO:0000313" key="6">
    <source>
        <dbReference type="Proteomes" id="UP000219465"/>
    </source>
</evidence>
<dbReference type="SMART" id="SM00354">
    <property type="entry name" value="HTH_LACI"/>
    <property type="match status" value="1"/>
</dbReference>
<dbReference type="PANTHER" id="PTHR30146:SF152">
    <property type="entry name" value="TRANSCRIPTIONAL REGULATORY PROTEIN"/>
    <property type="match status" value="1"/>
</dbReference>
<protein>
    <submittedName>
        <fullName evidence="5">LacI family transcriptional regulator</fullName>
    </submittedName>
</protein>
<dbReference type="PANTHER" id="PTHR30146">
    <property type="entry name" value="LACI-RELATED TRANSCRIPTIONAL REPRESSOR"/>
    <property type="match status" value="1"/>
</dbReference>
<dbReference type="CDD" id="cd06307">
    <property type="entry name" value="PBP1_sugar_binding"/>
    <property type="match status" value="1"/>
</dbReference>
<evidence type="ECO:0000256" key="1">
    <source>
        <dbReference type="ARBA" id="ARBA00023015"/>
    </source>
</evidence>
<dbReference type="SUPFAM" id="SSF47413">
    <property type="entry name" value="lambda repressor-like DNA-binding domains"/>
    <property type="match status" value="1"/>
</dbReference>
<organism evidence="5 6">
    <name type="scientific">Hoeflea halophila</name>
    <dbReference type="NCBI Taxonomy" id="714899"/>
    <lineage>
        <taxon>Bacteria</taxon>
        <taxon>Pseudomonadati</taxon>
        <taxon>Pseudomonadota</taxon>
        <taxon>Alphaproteobacteria</taxon>
        <taxon>Hyphomicrobiales</taxon>
        <taxon>Rhizobiaceae</taxon>
        <taxon>Hoeflea</taxon>
    </lineage>
</organism>
<keyword evidence="6" id="KW-1185">Reference proteome</keyword>
<keyword evidence="2" id="KW-0238">DNA-binding</keyword>
<dbReference type="RefSeq" id="WP_179758938.1">
    <property type="nucleotide sequence ID" value="NZ_OCPC01000001.1"/>
</dbReference>
<keyword evidence="3" id="KW-0804">Transcription</keyword>
<proteinExistence type="predicted"/>
<gene>
    <name evidence="5" type="ORF">SAMN05877838_0761</name>
</gene>
<dbReference type="PROSITE" id="PS50932">
    <property type="entry name" value="HTH_LACI_2"/>
    <property type="match status" value="1"/>
</dbReference>
<evidence type="ECO:0000256" key="3">
    <source>
        <dbReference type="ARBA" id="ARBA00023163"/>
    </source>
</evidence>
<keyword evidence="1" id="KW-0805">Transcription regulation</keyword>
<dbReference type="CDD" id="cd01392">
    <property type="entry name" value="HTH_LacI"/>
    <property type="match status" value="1"/>
</dbReference>
<evidence type="ECO:0000256" key="2">
    <source>
        <dbReference type="ARBA" id="ARBA00023125"/>
    </source>
</evidence>
<dbReference type="Gene3D" id="1.10.260.40">
    <property type="entry name" value="lambda repressor-like DNA-binding domains"/>
    <property type="match status" value="1"/>
</dbReference>
<name>A0A286HRA8_9HYPH</name>
<dbReference type="GO" id="GO:0000976">
    <property type="term" value="F:transcription cis-regulatory region binding"/>
    <property type="evidence" value="ECO:0007669"/>
    <property type="project" value="TreeGrafter"/>
</dbReference>
<feature type="domain" description="HTH lacI-type" evidence="4">
    <location>
        <begin position="3"/>
        <end position="57"/>
    </location>
</feature>
<dbReference type="Gene3D" id="3.40.50.2300">
    <property type="match status" value="2"/>
</dbReference>
<evidence type="ECO:0000313" key="5">
    <source>
        <dbReference type="EMBL" id="SOE10363.1"/>
    </source>
</evidence>
<evidence type="ECO:0000259" key="4">
    <source>
        <dbReference type="PROSITE" id="PS50932"/>
    </source>
</evidence>
<dbReference type="InterPro" id="IPR010982">
    <property type="entry name" value="Lambda_DNA-bd_dom_sf"/>
</dbReference>
<dbReference type="Pfam" id="PF13407">
    <property type="entry name" value="Peripla_BP_4"/>
    <property type="match status" value="1"/>
</dbReference>
<dbReference type="AlphaFoldDB" id="A0A286HRA8"/>
<dbReference type="Proteomes" id="UP000219465">
    <property type="component" value="Unassembled WGS sequence"/>
</dbReference>
<accession>A0A286HRA8</accession>
<dbReference type="InterPro" id="IPR000843">
    <property type="entry name" value="HTH_LacI"/>
</dbReference>
<dbReference type="GO" id="GO:0003700">
    <property type="term" value="F:DNA-binding transcription factor activity"/>
    <property type="evidence" value="ECO:0007669"/>
    <property type="project" value="TreeGrafter"/>
</dbReference>
<dbReference type="InterPro" id="IPR025997">
    <property type="entry name" value="SBP_2_dom"/>
</dbReference>
<reference evidence="6" key="1">
    <citation type="submission" date="2017-08" db="EMBL/GenBank/DDBJ databases">
        <authorList>
            <person name="Varghese N."/>
            <person name="Submissions S."/>
        </authorList>
    </citation>
    <scope>NUCLEOTIDE SEQUENCE [LARGE SCALE GENOMIC DNA]</scope>
    <source>
        <strain evidence="6">KCTC 23107</strain>
    </source>
</reference>
<dbReference type="SUPFAM" id="SSF53822">
    <property type="entry name" value="Periplasmic binding protein-like I"/>
    <property type="match status" value="1"/>
</dbReference>
<sequence>MRPTAKDLAVEAGVSLATIDRVLNGRPGVKPRTVNKVNEAIKRIGFVRNLAAVNLARKKSYQFRFLLPDHGDQFMNVLVRQIEEASKAFADEMTDVAAIRLPVEDPYKLAAYLGALEADTTQGIAIMAPESPQVRDAINRLLERGIEVVQFLTGQPKAGSNDFVGIDNHAAGATAAQLIGRFSTSIRGKILIVSETMQARDSIERRLGFDEVINREYPGLQTLPSVETRGDTARTARIFENVFANHPDISGIYVMSAEARVPIGEISRLATKPLVKIVHERTPFTEAALRSGEIDAVIAQNSGHLVRSAVRILKARNDQRVPLASQEKIRIEILIKENL</sequence>